<dbReference type="SUPFAM" id="SSF55424">
    <property type="entry name" value="FAD/NAD-linked reductases, dimerisation (C-terminal) domain"/>
    <property type="match status" value="1"/>
</dbReference>
<feature type="binding site" evidence="14">
    <location>
        <position position="54"/>
    </location>
    <ligand>
        <name>FAD</name>
        <dbReference type="ChEBI" id="CHEBI:57692"/>
    </ligand>
</feature>
<dbReference type="PRINTS" id="PR00368">
    <property type="entry name" value="FADPNR"/>
</dbReference>
<evidence type="ECO:0000259" key="17">
    <source>
        <dbReference type="Pfam" id="PF02852"/>
    </source>
</evidence>
<reference evidence="20" key="1">
    <citation type="submission" date="2018-12" db="EMBL/GenBank/DDBJ databases">
        <title>Genome sequence of Peanibacillus sp.</title>
        <authorList>
            <person name="Subramani G."/>
            <person name="Srinivasan S."/>
            <person name="Kim M.K."/>
        </authorList>
    </citation>
    <scope>NUCLEOTIDE SEQUENCE [LARGE SCALE GENOMIC DNA]</scope>
    <source>
        <strain evidence="20">18JY67-1</strain>
    </source>
</reference>
<feature type="binding site" evidence="14">
    <location>
        <position position="272"/>
    </location>
    <ligand>
        <name>NAD(+)</name>
        <dbReference type="ChEBI" id="CHEBI:57540"/>
    </ligand>
</feature>
<dbReference type="InterPro" id="IPR012999">
    <property type="entry name" value="Pyr_OxRdtase_I_AS"/>
</dbReference>
<dbReference type="GO" id="GO:0005737">
    <property type="term" value="C:cytoplasm"/>
    <property type="evidence" value="ECO:0007669"/>
    <property type="project" value="UniProtKB-SubCell"/>
</dbReference>
<evidence type="ECO:0000256" key="15">
    <source>
        <dbReference type="PIRSR" id="PIRSR000350-4"/>
    </source>
</evidence>
<evidence type="ECO:0000256" key="11">
    <source>
        <dbReference type="ARBA" id="ARBA00023284"/>
    </source>
</evidence>
<comment type="similarity">
    <text evidence="2 16">Belongs to the class-I pyridine nucleotide-disulfide oxidoreductase family.</text>
</comment>
<organism evidence="19 20">
    <name type="scientific">Paenibacillus albus</name>
    <dbReference type="NCBI Taxonomy" id="2495582"/>
    <lineage>
        <taxon>Bacteria</taxon>
        <taxon>Bacillati</taxon>
        <taxon>Bacillota</taxon>
        <taxon>Bacilli</taxon>
        <taxon>Bacillales</taxon>
        <taxon>Paenibacillaceae</taxon>
        <taxon>Paenibacillus</taxon>
    </lineage>
</organism>
<dbReference type="GO" id="GO:0050660">
    <property type="term" value="F:flavin adenine dinucleotide binding"/>
    <property type="evidence" value="ECO:0007669"/>
    <property type="project" value="InterPro"/>
</dbReference>
<keyword evidence="11 16" id="KW-0676">Redox-active center</keyword>
<dbReference type="PRINTS" id="PR00411">
    <property type="entry name" value="PNDRDTASEI"/>
</dbReference>
<feature type="disulfide bond" description="Redox-active" evidence="15">
    <location>
        <begin position="45"/>
        <end position="50"/>
    </location>
</feature>
<dbReference type="GO" id="GO:0006103">
    <property type="term" value="P:2-oxoglutarate metabolic process"/>
    <property type="evidence" value="ECO:0007669"/>
    <property type="project" value="TreeGrafter"/>
</dbReference>
<accession>A0A3Q8X7E1</accession>
<evidence type="ECO:0000256" key="3">
    <source>
        <dbReference type="ARBA" id="ARBA00012608"/>
    </source>
</evidence>
<dbReference type="NCBIfam" id="TIGR01350">
    <property type="entry name" value="lipoamide_DH"/>
    <property type="match status" value="1"/>
</dbReference>
<feature type="active site" description="Proton acceptor" evidence="13">
    <location>
        <position position="444"/>
    </location>
</feature>
<feature type="binding site" evidence="14">
    <location>
        <begin position="180"/>
        <end position="187"/>
    </location>
    <ligand>
        <name>NAD(+)</name>
        <dbReference type="ChEBI" id="CHEBI:57540"/>
    </ligand>
</feature>
<dbReference type="InterPro" id="IPR001100">
    <property type="entry name" value="Pyr_nuc-diS_OxRdtase"/>
</dbReference>
<evidence type="ECO:0000256" key="16">
    <source>
        <dbReference type="RuleBase" id="RU003692"/>
    </source>
</evidence>
<evidence type="ECO:0000256" key="4">
    <source>
        <dbReference type="ARBA" id="ARBA00016961"/>
    </source>
</evidence>
<dbReference type="Pfam" id="PF07992">
    <property type="entry name" value="Pyr_redox_2"/>
    <property type="match status" value="1"/>
</dbReference>
<dbReference type="AlphaFoldDB" id="A0A3Q8X7E1"/>
<dbReference type="SUPFAM" id="SSF51905">
    <property type="entry name" value="FAD/NAD(P)-binding domain"/>
    <property type="match status" value="1"/>
</dbReference>
<dbReference type="InterPro" id="IPR006258">
    <property type="entry name" value="Lipoamide_DH"/>
</dbReference>
<feature type="binding site" evidence="14">
    <location>
        <position position="117"/>
    </location>
    <ligand>
        <name>FAD</name>
        <dbReference type="ChEBI" id="CHEBI:57692"/>
    </ligand>
</feature>
<dbReference type="Gene3D" id="3.30.390.30">
    <property type="match status" value="1"/>
</dbReference>
<evidence type="ECO:0000256" key="12">
    <source>
        <dbReference type="ARBA" id="ARBA00049187"/>
    </source>
</evidence>
<dbReference type="EC" id="1.8.1.4" evidence="3 16"/>
<dbReference type="PANTHER" id="PTHR22912">
    <property type="entry name" value="DISULFIDE OXIDOREDUCTASE"/>
    <property type="match status" value="1"/>
</dbReference>
<dbReference type="RefSeq" id="WP_126017085.1">
    <property type="nucleotide sequence ID" value="NZ_CP034437.1"/>
</dbReference>
<feature type="binding site" evidence="14">
    <location>
        <position position="203"/>
    </location>
    <ligand>
        <name>NAD(+)</name>
        <dbReference type="ChEBI" id="CHEBI:57540"/>
    </ligand>
</feature>
<evidence type="ECO:0000256" key="6">
    <source>
        <dbReference type="ARBA" id="ARBA00022630"/>
    </source>
</evidence>
<comment type="cofactor">
    <cofactor evidence="14 16">
        <name>FAD</name>
        <dbReference type="ChEBI" id="CHEBI:57692"/>
    </cofactor>
    <text evidence="14 16">Binds 1 FAD per subunit.</text>
</comment>
<dbReference type="Proteomes" id="UP000272528">
    <property type="component" value="Chromosome"/>
</dbReference>
<dbReference type="PANTHER" id="PTHR22912:SF217">
    <property type="entry name" value="DIHYDROLIPOYL DEHYDROGENASE"/>
    <property type="match status" value="1"/>
</dbReference>
<comment type="catalytic activity">
    <reaction evidence="12 16">
        <text>N(6)-[(R)-dihydrolipoyl]-L-lysyl-[protein] + NAD(+) = N(6)-[(R)-lipoyl]-L-lysyl-[protein] + NADH + H(+)</text>
        <dbReference type="Rhea" id="RHEA:15045"/>
        <dbReference type="Rhea" id="RHEA-COMP:10474"/>
        <dbReference type="Rhea" id="RHEA-COMP:10475"/>
        <dbReference type="ChEBI" id="CHEBI:15378"/>
        <dbReference type="ChEBI" id="CHEBI:57540"/>
        <dbReference type="ChEBI" id="CHEBI:57945"/>
        <dbReference type="ChEBI" id="CHEBI:83099"/>
        <dbReference type="ChEBI" id="CHEBI:83100"/>
        <dbReference type="EC" id="1.8.1.4"/>
    </reaction>
</comment>
<comment type="miscellaneous">
    <text evidence="16">The active site is a redox-active disulfide bond.</text>
</comment>
<keyword evidence="5" id="KW-0963">Cytoplasm</keyword>
<evidence type="ECO:0000256" key="14">
    <source>
        <dbReference type="PIRSR" id="PIRSR000350-3"/>
    </source>
</evidence>
<dbReference type="Pfam" id="PF02852">
    <property type="entry name" value="Pyr_redox_dim"/>
    <property type="match status" value="1"/>
</dbReference>
<dbReference type="PIRSF" id="PIRSF000350">
    <property type="entry name" value="Mercury_reductase_MerA"/>
    <property type="match status" value="1"/>
</dbReference>
<evidence type="ECO:0000256" key="5">
    <source>
        <dbReference type="ARBA" id="ARBA00022490"/>
    </source>
</evidence>
<name>A0A3Q8X7E1_9BACL</name>
<feature type="binding site" evidence="14">
    <location>
        <position position="312"/>
    </location>
    <ligand>
        <name>FAD</name>
        <dbReference type="ChEBI" id="CHEBI:57692"/>
    </ligand>
</feature>
<keyword evidence="10" id="KW-1015">Disulfide bond</keyword>
<evidence type="ECO:0000313" key="20">
    <source>
        <dbReference type="Proteomes" id="UP000272528"/>
    </source>
</evidence>
<dbReference type="OrthoDB" id="9800167at2"/>
<dbReference type="InterPro" id="IPR023753">
    <property type="entry name" value="FAD/NAD-binding_dom"/>
</dbReference>
<feature type="domain" description="Pyridine nucleotide-disulphide oxidoreductase dimerisation" evidence="17">
    <location>
        <begin position="346"/>
        <end position="454"/>
    </location>
</feature>
<keyword evidence="8 16" id="KW-0560">Oxidoreductase</keyword>
<keyword evidence="20" id="KW-1185">Reference proteome</keyword>
<comment type="subcellular location">
    <subcellularLocation>
        <location evidence="1">Cytoplasm</location>
    </subcellularLocation>
</comment>
<dbReference type="KEGG" id="palb:EJC50_18145"/>
<evidence type="ECO:0000256" key="2">
    <source>
        <dbReference type="ARBA" id="ARBA00007532"/>
    </source>
</evidence>
<evidence type="ECO:0000256" key="13">
    <source>
        <dbReference type="PIRSR" id="PIRSR000350-2"/>
    </source>
</evidence>
<dbReference type="GO" id="GO:0004148">
    <property type="term" value="F:dihydrolipoyl dehydrogenase (NADH) activity"/>
    <property type="evidence" value="ECO:0007669"/>
    <property type="project" value="UniProtKB-EC"/>
</dbReference>
<dbReference type="InterPro" id="IPR016156">
    <property type="entry name" value="FAD/NAD-linked_Rdtase_dimer_sf"/>
</dbReference>
<keyword evidence="9 14" id="KW-0520">NAD</keyword>
<dbReference type="EMBL" id="CP034437">
    <property type="protein sequence ID" value="AZN41378.1"/>
    <property type="molecule type" value="Genomic_DNA"/>
</dbReference>
<feature type="binding site" evidence="14">
    <location>
        <begin position="144"/>
        <end position="146"/>
    </location>
    <ligand>
        <name>FAD</name>
        <dbReference type="ChEBI" id="CHEBI:57692"/>
    </ligand>
</feature>
<evidence type="ECO:0000256" key="7">
    <source>
        <dbReference type="ARBA" id="ARBA00022827"/>
    </source>
</evidence>
<keyword evidence="6 16" id="KW-0285">Flavoprotein</keyword>
<evidence type="ECO:0000256" key="8">
    <source>
        <dbReference type="ARBA" id="ARBA00023002"/>
    </source>
</evidence>
<dbReference type="InterPro" id="IPR050151">
    <property type="entry name" value="Class-I_Pyr_Nuc-Dis_Oxidored"/>
</dbReference>
<dbReference type="Gene3D" id="3.50.50.60">
    <property type="entry name" value="FAD/NAD(P)-binding domain"/>
    <property type="match status" value="2"/>
</dbReference>
<dbReference type="PROSITE" id="PS00076">
    <property type="entry name" value="PYRIDINE_REDOX_1"/>
    <property type="match status" value="1"/>
</dbReference>
<evidence type="ECO:0000256" key="10">
    <source>
        <dbReference type="ARBA" id="ARBA00023157"/>
    </source>
</evidence>
<feature type="domain" description="FAD/NAD(P)-binding" evidence="18">
    <location>
        <begin position="8"/>
        <end position="326"/>
    </location>
</feature>
<gene>
    <name evidence="19" type="primary">lpdA</name>
    <name evidence="19" type="ORF">EJC50_18145</name>
</gene>
<dbReference type="InterPro" id="IPR036188">
    <property type="entry name" value="FAD/NAD-bd_sf"/>
</dbReference>
<dbReference type="FunFam" id="3.30.390.30:FF:000001">
    <property type="entry name" value="Dihydrolipoyl dehydrogenase"/>
    <property type="match status" value="1"/>
</dbReference>
<evidence type="ECO:0000256" key="1">
    <source>
        <dbReference type="ARBA" id="ARBA00004496"/>
    </source>
</evidence>
<sequence>MTAEETLYDVMLLGGGTGGYVSAIRASQLGLKVAIVEQDKVGGTCLHKGCMPSKALLRTAEVYALTKRAQDFGIEIGSLSISWEHALSRKDNIVQTLFRGVQGLLKKNRVTVIEGRGRIERDHDVWKVNTVDRSYRAKNIILSTGSRPITMNLPLDGRTIMTSDQALERTTLPKSVIIVGGGSIGLEWASLYADCGSEVTVVEAMSRIMALEDEEISEEIRRLFTKKSIRVMTSTKVDFAGVMGSRTNVIVPVSNESGKETLTAESLFISVGRSPNIEDIGIEGLSVERNGPFVKVNAYQETGIAGLYAIGDVCGGGLAHVAAEQGIIAAERIAGLDPKPYNPHIIPKCTYTRPEIASVGYSEQAAMFAGFDVRTGKFPFRANGKALIQGEYEGFAKLVVDNSSGKVLGAHLIGPNATDLIAEPGLLIAGDLNVADLLQTPHAHPTLSEVFIEAGLTIGGNAIHL</sequence>
<keyword evidence="7 14" id="KW-0274">FAD</keyword>
<proteinExistence type="inferred from homology"/>
<keyword evidence="14" id="KW-0547">Nucleotide-binding</keyword>
<dbReference type="InterPro" id="IPR004099">
    <property type="entry name" value="Pyr_nucl-diS_OxRdtase_dimer"/>
</dbReference>
<evidence type="ECO:0000313" key="19">
    <source>
        <dbReference type="EMBL" id="AZN41378.1"/>
    </source>
</evidence>
<protein>
    <recommendedName>
        <fullName evidence="4 16">Dihydrolipoyl dehydrogenase</fullName>
        <ecNumber evidence="3 16">1.8.1.4</ecNumber>
    </recommendedName>
</protein>
<evidence type="ECO:0000256" key="9">
    <source>
        <dbReference type="ARBA" id="ARBA00023027"/>
    </source>
</evidence>
<evidence type="ECO:0000259" key="18">
    <source>
        <dbReference type="Pfam" id="PF07992"/>
    </source>
</evidence>